<evidence type="ECO:0000313" key="2">
    <source>
        <dbReference type="Proteomes" id="UP000186804"/>
    </source>
</evidence>
<organism evidence="1 2">
    <name type="scientific">Cryptosporidium andersoni</name>
    <dbReference type="NCBI Taxonomy" id="117008"/>
    <lineage>
        <taxon>Eukaryota</taxon>
        <taxon>Sar</taxon>
        <taxon>Alveolata</taxon>
        <taxon>Apicomplexa</taxon>
        <taxon>Conoidasida</taxon>
        <taxon>Coccidia</taxon>
        <taxon>Eucoccidiorida</taxon>
        <taxon>Eimeriorina</taxon>
        <taxon>Cryptosporidiidae</taxon>
        <taxon>Cryptosporidium</taxon>
    </lineage>
</organism>
<reference evidence="1 2" key="1">
    <citation type="submission" date="2016-10" db="EMBL/GenBank/DDBJ databases">
        <title>Reductive evolution of mitochondrial metabolism and differential evolution of invasion-related proteins in Cryptosporidium.</title>
        <authorList>
            <person name="Liu S."/>
            <person name="Roellig D.M."/>
            <person name="Guo Y."/>
            <person name="Li N."/>
            <person name="Frace M.A."/>
            <person name="Tang K."/>
            <person name="Zhang L."/>
            <person name="Feng Y."/>
            <person name="Xiao L."/>
        </authorList>
    </citation>
    <scope>NUCLEOTIDE SEQUENCE [LARGE SCALE GENOMIC DNA]</scope>
    <source>
        <strain evidence="1">30847</strain>
    </source>
</reference>
<name>A0A1J4MTA5_9CRYT</name>
<keyword evidence="2" id="KW-1185">Reference proteome</keyword>
<evidence type="ECO:0000313" key="1">
    <source>
        <dbReference type="EMBL" id="OII77398.1"/>
    </source>
</evidence>
<dbReference type="EMBL" id="LRBS01000037">
    <property type="protein sequence ID" value="OII77398.1"/>
    <property type="molecule type" value="Genomic_DNA"/>
</dbReference>
<accession>A0A1J4MTA5</accession>
<comment type="caution">
    <text evidence="1">The sequence shown here is derived from an EMBL/GenBank/DDBJ whole genome shotgun (WGS) entry which is preliminary data.</text>
</comment>
<dbReference type="GeneID" id="92365074"/>
<gene>
    <name evidence="1" type="ORF">cand_008890</name>
</gene>
<sequence>MSVEKDMIDYIGATLLKIMDRFDSIQSCCNLTNELEGNKLTCTDLDPPQMVNLIPSHLNYGISFGIDCSQAIHAESLGRESMYKILGANITAIETHRTSCSNKPRRNLEVIEERITEEENVPEIKDTGTIHFTVN</sequence>
<proteinExistence type="predicted"/>
<protein>
    <submittedName>
        <fullName evidence="1">Uncharacterized protein</fullName>
    </submittedName>
</protein>
<dbReference type="AlphaFoldDB" id="A0A1J4MTA5"/>
<dbReference type="VEuPathDB" id="CryptoDB:cand_008890"/>
<dbReference type="Proteomes" id="UP000186804">
    <property type="component" value="Unassembled WGS sequence"/>
</dbReference>
<dbReference type="RefSeq" id="XP_067069244.1">
    <property type="nucleotide sequence ID" value="XM_067211129.1"/>
</dbReference>
<dbReference type="OrthoDB" id="10341201at2759"/>